<gene>
    <name evidence="13" type="ORF">HGRIS_012742</name>
</gene>
<dbReference type="InterPro" id="IPR050390">
    <property type="entry name" value="C5-Methyltransferase"/>
</dbReference>
<feature type="region of interest" description="Disordered" evidence="11">
    <location>
        <begin position="1"/>
        <end position="76"/>
    </location>
</feature>
<dbReference type="InterPro" id="IPR029063">
    <property type="entry name" value="SAM-dependent_MTases_sf"/>
</dbReference>
<evidence type="ECO:0000256" key="1">
    <source>
        <dbReference type="ARBA" id="ARBA00004123"/>
    </source>
</evidence>
<evidence type="ECO:0000256" key="8">
    <source>
        <dbReference type="ARBA" id="ARBA00023242"/>
    </source>
</evidence>
<sequence>MRRLRRFIQDSSSNSGSKRTSRDLSPASANSLSPNPSPRKRLRRKDAETDVRLAEALSDVDLGSPQPPSVSYRDEQDVPIHNAYEDGIDEHAGLTLSGELSQEQSASDDVPVRLLNDFCLYHAETFEIAPMSQLAFLDRKSLACWRASGIVSAWAEELASDADDGSIFSESTAEAGLMIRLPTITEVNLLHYTPDPHSFDCKVYLLTPFAWYILGTPSAAYTSFYADFSVAHRLAHLLLSECISNPCGTYKSFLELLQHPETFDQYNNGLSMPSRCPTTDDLREDLFHACLTSALDNLTDEYAEKRALRRVRTSRLYRAVNSFGMNFESKGDVDSSVPSDFEDDDESKDDASVRSWSAPSSTQPTSTPRNSRSRAKEATTTILPKVARIAQSLFERRLEVLGTAAGHHHDDEVAAEADLAQEHHLDPESMQWGNLIWRDEEGVAYYDSITMDGVKYSIADVVMVNPGSDSNRSRAANSQSKQAMSENSYANKLWFARICYFFDDNGNQMFHGQWFVHGSTTILQETAHSKSLYIINECDDNPTASIYKMCNVQMLRPGEEEIPDDFEPDSNNFHCGLRWDEENTEFIDTPCRKAVENAIAAVPLYKPCYCCGLRVQEETRLMLRRIPRGFTQFGIRYHVGDFVYLKPWEEEDVPDPGAYLLGIGQITKIKGIPNEPVISVRLFERLHHFIGRHPGCKGVGPPSGLLKDDRCLVRRMTTKQFTPDDVRGICYIQRFDEANMIQQWIEPHSDHFYCCHDELDCQGGSLEASETDLAGCEVCLQDHLDSLQQLHDVRRRHGAITGLELFAGAGGLSTGMHMSKFVDTKYAVEIHPPAAESFRRNHPGATVYCQDTNLLLKHVIEKHEGKNPGPLPSLIPGDKNCAPLPPKGDVTFIYGGAPCQAFSHINHSRDPNDIRSTLVCNMLSYVEFYEPDYFLLENVVGLLHFQLLASKQGNRMVDGIVMGVVKLVQRTLIALGYQVKHRVLEAAQYGAPQNRLRVIFWGAKRGVPIPSFPIPTHGFIHSRRAPSNYQQPHGTPLRPVTRVFDPDEPNAWGLYAPMLPVTINDAISDLPAFDWRNPHETIAATHADKQESRHRRKVLKIPEFDALLDNKRCPGYPEPVLHASKPMNWYQVWVRRTKLGPTDDESMNSTIKFVRSHYTKSFSPLLVERAVNIKMEPLADHHSLPPELQMNHDTRSYNNFSFYGRLNGNEFFRTVLTQCSPNIKSTFPLHPSQKRIYTIREMARAQGFPDDYIFASFSKIPGKVVDDQYRQIGNAVPVQLSLALGKSLGEALVKGWLQNEREGSPEV</sequence>
<keyword evidence="8" id="KW-0539">Nucleus</keyword>
<evidence type="ECO:0000256" key="11">
    <source>
        <dbReference type="SAM" id="MobiDB-lite"/>
    </source>
</evidence>
<evidence type="ECO:0000256" key="10">
    <source>
        <dbReference type="RuleBase" id="RU000416"/>
    </source>
</evidence>
<keyword evidence="3 9" id="KW-0489">Methyltransferase</keyword>
<evidence type="ECO:0000259" key="12">
    <source>
        <dbReference type="PROSITE" id="PS51038"/>
    </source>
</evidence>
<feature type="domain" description="BAH" evidence="12">
    <location>
        <begin position="454"/>
        <end position="590"/>
    </location>
</feature>
<dbReference type="InterPro" id="IPR043151">
    <property type="entry name" value="BAH_sf"/>
</dbReference>
<dbReference type="NCBIfam" id="TIGR00675">
    <property type="entry name" value="dcm"/>
    <property type="match status" value="1"/>
</dbReference>
<evidence type="ECO:0000313" key="13">
    <source>
        <dbReference type="EMBL" id="KAL0946533.1"/>
    </source>
</evidence>
<dbReference type="InterPro" id="IPR001525">
    <property type="entry name" value="C5_MeTfrase"/>
</dbReference>
<dbReference type="Gene3D" id="3.90.120.10">
    <property type="entry name" value="DNA Methylase, subunit A, domain 2"/>
    <property type="match status" value="1"/>
</dbReference>
<comment type="similarity">
    <text evidence="9 10">Belongs to the class I-like SAM-binding methyltransferase superfamily. C5-methyltransferase family.</text>
</comment>
<dbReference type="EC" id="2.1.1.37" evidence="2"/>
<evidence type="ECO:0000256" key="5">
    <source>
        <dbReference type="ARBA" id="ARBA00022691"/>
    </source>
</evidence>
<dbReference type="SUPFAM" id="SSF53335">
    <property type="entry name" value="S-adenosyl-L-methionine-dependent methyltransferases"/>
    <property type="match status" value="1"/>
</dbReference>
<keyword evidence="4 9" id="KW-0808">Transferase</keyword>
<feature type="compositionally biased region" description="Low complexity" evidence="11">
    <location>
        <begin position="355"/>
        <end position="370"/>
    </location>
</feature>
<accession>A0ABR3ITD3</accession>
<dbReference type="Proteomes" id="UP001556367">
    <property type="component" value="Unassembled WGS sequence"/>
</dbReference>
<dbReference type="PRINTS" id="PR00105">
    <property type="entry name" value="C5METTRFRASE"/>
</dbReference>
<dbReference type="Pfam" id="PF01426">
    <property type="entry name" value="BAH"/>
    <property type="match status" value="1"/>
</dbReference>
<dbReference type="PROSITE" id="PS51679">
    <property type="entry name" value="SAM_MT_C5"/>
    <property type="match status" value="1"/>
</dbReference>
<reference evidence="14" key="1">
    <citation type="submission" date="2024-06" db="EMBL/GenBank/DDBJ databases">
        <title>Multi-omics analyses provide insights into the biosynthesis of the anticancer antibiotic pleurotin in Hohenbuehelia grisea.</title>
        <authorList>
            <person name="Weaver J.A."/>
            <person name="Alberti F."/>
        </authorList>
    </citation>
    <scope>NUCLEOTIDE SEQUENCE [LARGE SCALE GENOMIC DNA]</scope>
    <source>
        <strain evidence="14">T-177</strain>
    </source>
</reference>
<keyword evidence="7" id="KW-0238">DNA-binding</keyword>
<dbReference type="Gene3D" id="3.40.50.150">
    <property type="entry name" value="Vaccinia Virus protein VP39"/>
    <property type="match status" value="1"/>
</dbReference>
<evidence type="ECO:0000256" key="2">
    <source>
        <dbReference type="ARBA" id="ARBA00011975"/>
    </source>
</evidence>
<name>A0ABR3ITD3_9AGAR</name>
<dbReference type="PANTHER" id="PTHR10629:SF52">
    <property type="entry name" value="DNA (CYTOSINE-5)-METHYLTRANSFERASE 1"/>
    <property type="match status" value="1"/>
</dbReference>
<dbReference type="Pfam" id="PF00145">
    <property type="entry name" value="DNA_methylase"/>
    <property type="match status" value="1"/>
</dbReference>
<dbReference type="InterPro" id="IPR001025">
    <property type="entry name" value="BAH_dom"/>
</dbReference>
<feature type="active site" evidence="9">
    <location>
        <position position="899"/>
    </location>
</feature>
<keyword evidence="14" id="KW-1185">Reference proteome</keyword>
<evidence type="ECO:0000313" key="14">
    <source>
        <dbReference type="Proteomes" id="UP001556367"/>
    </source>
</evidence>
<feature type="region of interest" description="Disordered" evidence="11">
    <location>
        <begin position="331"/>
        <end position="378"/>
    </location>
</feature>
<comment type="caution">
    <text evidence="13">The sequence shown here is derived from an EMBL/GenBank/DDBJ whole genome shotgun (WGS) entry which is preliminary data.</text>
</comment>
<dbReference type="PROSITE" id="PS51038">
    <property type="entry name" value="BAH"/>
    <property type="match status" value="1"/>
</dbReference>
<keyword evidence="5 9" id="KW-0949">S-adenosyl-L-methionine</keyword>
<dbReference type="InterPro" id="IPR022702">
    <property type="entry name" value="Cytosine_MeTrfase1_RFD"/>
</dbReference>
<protein>
    <recommendedName>
        <fullName evidence="2">DNA (cytosine-5-)-methyltransferase</fullName>
        <ecNumber evidence="2">2.1.1.37</ecNumber>
    </recommendedName>
</protein>
<evidence type="ECO:0000256" key="3">
    <source>
        <dbReference type="ARBA" id="ARBA00022603"/>
    </source>
</evidence>
<feature type="compositionally biased region" description="Low complexity" evidence="11">
    <location>
        <begin position="11"/>
        <end position="34"/>
    </location>
</feature>
<evidence type="ECO:0000256" key="4">
    <source>
        <dbReference type="ARBA" id="ARBA00022679"/>
    </source>
</evidence>
<comment type="subcellular location">
    <subcellularLocation>
        <location evidence="1">Nucleus</location>
    </subcellularLocation>
</comment>
<evidence type="ECO:0000256" key="7">
    <source>
        <dbReference type="ARBA" id="ARBA00023125"/>
    </source>
</evidence>
<evidence type="ECO:0000256" key="6">
    <source>
        <dbReference type="ARBA" id="ARBA00022737"/>
    </source>
</evidence>
<dbReference type="PROSITE" id="PS00095">
    <property type="entry name" value="C5_MTASE_2"/>
    <property type="match status" value="1"/>
</dbReference>
<dbReference type="Gene3D" id="2.30.30.490">
    <property type="match status" value="2"/>
</dbReference>
<dbReference type="Pfam" id="PF12047">
    <property type="entry name" value="DNMT1-RFD"/>
    <property type="match status" value="1"/>
</dbReference>
<keyword evidence="6" id="KW-0677">Repeat</keyword>
<evidence type="ECO:0000256" key="9">
    <source>
        <dbReference type="PROSITE-ProRule" id="PRU01016"/>
    </source>
</evidence>
<dbReference type="SMART" id="SM00439">
    <property type="entry name" value="BAH"/>
    <property type="match status" value="1"/>
</dbReference>
<organism evidence="13 14">
    <name type="scientific">Hohenbuehelia grisea</name>
    <dbReference type="NCBI Taxonomy" id="104357"/>
    <lineage>
        <taxon>Eukaryota</taxon>
        <taxon>Fungi</taxon>
        <taxon>Dikarya</taxon>
        <taxon>Basidiomycota</taxon>
        <taxon>Agaricomycotina</taxon>
        <taxon>Agaricomycetes</taxon>
        <taxon>Agaricomycetidae</taxon>
        <taxon>Agaricales</taxon>
        <taxon>Pleurotineae</taxon>
        <taxon>Pleurotaceae</taxon>
        <taxon>Hohenbuehelia</taxon>
    </lineage>
</organism>
<proteinExistence type="inferred from homology"/>
<dbReference type="PANTHER" id="PTHR10629">
    <property type="entry name" value="CYTOSINE-SPECIFIC METHYLTRANSFERASE"/>
    <property type="match status" value="1"/>
</dbReference>
<dbReference type="InterPro" id="IPR031303">
    <property type="entry name" value="C5_meth_CS"/>
</dbReference>
<dbReference type="EMBL" id="JASNQZ010000015">
    <property type="protein sequence ID" value="KAL0946533.1"/>
    <property type="molecule type" value="Genomic_DNA"/>
</dbReference>